<evidence type="ECO:0000256" key="3">
    <source>
        <dbReference type="ARBA" id="ARBA00023015"/>
    </source>
</evidence>
<evidence type="ECO:0000256" key="8">
    <source>
        <dbReference type="SAM" id="Coils"/>
    </source>
</evidence>
<evidence type="ECO:0000259" key="10">
    <source>
        <dbReference type="PROSITE" id="PS50217"/>
    </source>
</evidence>
<evidence type="ECO:0000256" key="5">
    <source>
        <dbReference type="ARBA" id="ARBA00023159"/>
    </source>
</evidence>
<dbReference type="EMBL" id="JABFAF010267405">
    <property type="protein sequence ID" value="MBA0877175.1"/>
    <property type="molecule type" value="Genomic_DNA"/>
</dbReference>
<evidence type="ECO:0000313" key="11">
    <source>
        <dbReference type="EMBL" id="MBA0877175.1"/>
    </source>
</evidence>
<keyword evidence="5" id="KW-0010">Activator</keyword>
<dbReference type="PROSITE" id="PS00036">
    <property type="entry name" value="BZIP_BASIC"/>
    <property type="match status" value="1"/>
</dbReference>
<dbReference type="PANTHER" id="PTHR45693:SF1">
    <property type="entry name" value="TRANSCRIPTION FACTOR PERIANTHIA"/>
    <property type="match status" value="1"/>
</dbReference>
<evidence type="ECO:0000256" key="6">
    <source>
        <dbReference type="ARBA" id="ARBA00023163"/>
    </source>
</evidence>
<dbReference type="Gene3D" id="1.20.5.170">
    <property type="match status" value="1"/>
</dbReference>
<keyword evidence="7" id="KW-0539">Nucleus</keyword>
<dbReference type="AlphaFoldDB" id="A0A7J9N1D8"/>
<dbReference type="PANTHER" id="PTHR45693">
    <property type="entry name" value="TRANSCRIPTION FACTOR TGA9"/>
    <property type="match status" value="1"/>
</dbReference>
<feature type="transmembrane region" description="Helical" evidence="9">
    <location>
        <begin position="102"/>
        <end position="127"/>
    </location>
</feature>
<evidence type="ECO:0000256" key="2">
    <source>
        <dbReference type="ARBA" id="ARBA00007163"/>
    </source>
</evidence>
<comment type="caution">
    <text evidence="11">The sequence shown here is derived from an EMBL/GenBank/DDBJ whole genome shotgun (WGS) entry which is preliminary data.</text>
</comment>
<dbReference type="GO" id="GO:0000976">
    <property type="term" value="F:transcription cis-regulatory region binding"/>
    <property type="evidence" value="ECO:0007669"/>
    <property type="project" value="UniProtKB-ARBA"/>
</dbReference>
<evidence type="ECO:0000256" key="7">
    <source>
        <dbReference type="ARBA" id="ARBA00023242"/>
    </source>
</evidence>
<sequence>MVNTVDPSKSKSGDQKTLHRLAQNREAARKSRLRKKAYVQQFESSRLRLTELEQELQKAQQQGIFIAAGLSGDHGHTVAGNAALAIDMEFEDIHAVNMREMIFIMICVSFDMILGAYLIGNMTALIVKASKREKFRDKMTDVIKYMNRNKFERDLRNQIKGHL</sequence>
<evidence type="ECO:0000256" key="9">
    <source>
        <dbReference type="SAM" id="Phobius"/>
    </source>
</evidence>
<keyword evidence="9" id="KW-0812">Transmembrane</keyword>
<organism evidence="11 12">
    <name type="scientific">Gossypium schwendimanii</name>
    <name type="common">Cotton</name>
    <dbReference type="NCBI Taxonomy" id="34291"/>
    <lineage>
        <taxon>Eukaryota</taxon>
        <taxon>Viridiplantae</taxon>
        <taxon>Streptophyta</taxon>
        <taxon>Embryophyta</taxon>
        <taxon>Tracheophyta</taxon>
        <taxon>Spermatophyta</taxon>
        <taxon>Magnoliopsida</taxon>
        <taxon>eudicotyledons</taxon>
        <taxon>Gunneridae</taxon>
        <taxon>Pentapetalae</taxon>
        <taxon>rosids</taxon>
        <taxon>malvids</taxon>
        <taxon>Malvales</taxon>
        <taxon>Malvaceae</taxon>
        <taxon>Malvoideae</taxon>
        <taxon>Gossypium</taxon>
    </lineage>
</organism>
<keyword evidence="9" id="KW-0472">Membrane</keyword>
<keyword evidence="4" id="KW-0238">DNA-binding</keyword>
<comment type="similarity">
    <text evidence="2">Belongs to the bZIP family.</text>
</comment>
<dbReference type="SUPFAM" id="SSF57959">
    <property type="entry name" value="Leucine zipper domain"/>
    <property type="match status" value="1"/>
</dbReference>
<accession>A0A7J9N1D8</accession>
<evidence type="ECO:0000256" key="1">
    <source>
        <dbReference type="ARBA" id="ARBA00004123"/>
    </source>
</evidence>
<dbReference type="PROSITE" id="PS50217">
    <property type="entry name" value="BZIP"/>
    <property type="match status" value="1"/>
</dbReference>
<keyword evidence="6" id="KW-0804">Transcription</keyword>
<dbReference type="Proteomes" id="UP000593576">
    <property type="component" value="Unassembled WGS sequence"/>
</dbReference>
<evidence type="ECO:0000256" key="4">
    <source>
        <dbReference type="ARBA" id="ARBA00023125"/>
    </source>
</evidence>
<name>A0A7J9N1D8_GOSSC</name>
<gene>
    <name evidence="11" type="ORF">Goshw_004565</name>
</gene>
<dbReference type="SUPFAM" id="SSF81324">
    <property type="entry name" value="Voltage-gated potassium channels"/>
    <property type="match status" value="1"/>
</dbReference>
<protein>
    <recommendedName>
        <fullName evidence="10">BZIP domain-containing protein</fullName>
    </recommendedName>
</protein>
<dbReference type="Pfam" id="PF07716">
    <property type="entry name" value="bZIP_2"/>
    <property type="match status" value="1"/>
</dbReference>
<feature type="domain" description="BZIP" evidence="10">
    <location>
        <begin position="14"/>
        <end position="58"/>
    </location>
</feature>
<reference evidence="11 12" key="1">
    <citation type="journal article" date="2019" name="Genome Biol. Evol.">
        <title>Insights into the evolution of the New World diploid cottons (Gossypium, subgenus Houzingenia) based on genome sequencing.</title>
        <authorList>
            <person name="Grover C.E."/>
            <person name="Arick M.A. 2nd"/>
            <person name="Thrash A."/>
            <person name="Conover J.L."/>
            <person name="Sanders W.S."/>
            <person name="Peterson D.G."/>
            <person name="Frelichowski J.E."/>
            <person name="Scheffler J.A."/>
            <person name="Scheffler B.E."/>
            <person name="Wendel J.F."/>
        </authorList>
    </citation>
    <scope>NUCLEOTIDE SEQUENCE [LARGE SCALE GENOMIC DNA]</scope>
    <source>
        <strain evidence="11">1</strain>
        <tissue evidence="11">Leaf</tissue>
    </source>
</reference>
<dbReference type="SMART" id="SM00338">
    <property type="entry name" value="BRLZ"/>
    <property type="match status" value="1"/>
</dbReference>
<keyword evidence="8" id="KW-0175">Coiled coil</keyword>
<feature type="coiled-coil region" evidence="8">
    <location>
        <begin position="35"/>
        <end position="62"/>
    </location>
</feature>
<keyword evidence="9" id="KW-1133">Transmembrane helix</keyword>
<comment type="subcellular location">
    <subcellularLocation>
        <location evidence="1">Nucleus</location>
    </subcellularLocation>
</comment>
<keyword evidence="12" id="KW-1185">Reference proteome</keyword>
<proteinExistence type="inferred from homology"/>
<dbReference type="FunFam" id="1.20.5.170:FF:000019">
    <property type="entry name" value="BZIP family transcription factor"/>
    <property type="match status" value="1"/>
</dbReference>
<dbReference type="OrthoDB" id="1737353at2759"/>
<keyword evidence="3" id="KW-0805">Transcription regulation</keyword>
<feature type="non-terminal residue" evidence="11">
    <location>
        <position position="163"/>
    </location>
</feature>
<dbReference type="GO" id="GO:0003700">
    <property type="term" value="F:DNA-binding transcription factor activity"/>
    <property type="evidence" value="ECO:0007669"/>
    <property type="project" value="InterPro"/>
</dbReference>
<evidence type="ECO:0000313" key="12">
    <source>
        <dbReference type="Proteomes" id="UP000593576"/>
    </source>
</evidence>
<dbReference type="InterPro" id="IPR004827">
    <property type="entry name" value="bZIP"/>
</dbReference>
<dbReference type="GO" id="GO:0005634">
    <property type="term" value="C:nucleus"/>
    <property type="evidence" value="ECO:0007669"/>
    <property type="project" value="UniProtKB-SubCell"/>
</dbReference>
<dbReference type="InterPro" id="IPR046347">
    <property type="entry name" value="bZIP_sf"/>
</dbReference>